<dbReference type="Proteomes" id="UP000001396">
    <property type="component" value="Unassembled WGS sequence"/>
</dbReference>
<dbReference type="Gene3D" id="3.30.1360.10">
    <property type="entry name" value="RNA polymerase, RBP11-like subunit"/>
    <property type="match status" value="1"/>
</dbReference>
<dbReference type="OMA" id="MFPEVVF"/>
<evidence type="ECO:0000256" key="4">
    <source>
        <dbReference type="ARBA" id="ARBA00023163"/>
    </source>
</evidence>
<feature type="compositionally biased region" description="Low complexity" evidence="7">
    <location>
        <begin position="8"/>
        <end position="19"/>
    </location>
</feature>
<dbReference type="Pfam" id="PF01193">
    <property type="entry name" value="RNA_pol_L"/>
    <property type="match status" value="1"/>
</dbReference>
<dbReference type="SMART" id="SM00662">
    <property type="entry name" value="RPOLD"/>
    <property type="match status" value="1"/>
</dbReference>
<gene>
    <name evidence="9" type="primary">rpa5</name>
    <name evidence="9" type="ORF">PPL_02870</name>
</gene>
<keyword evidence="5" id="KW-0539">Nucleus</keyword>
<evidence type="ECO:0000259" key="8">
    <source>
        <dbReference type="SMART" id="SM00662"/>
    </source>
</evidence>
<accession>D3B3A4</accession>
<keyword evidence="10" id="KW-1185">Reference proteome</keyword>
<feature type="domain" description="DNA-directed RNA polymerase RpoA/D/Rpb3-type" evidence="8">
    <location>
        <begin position="85"/>
        <end position="353"/>
    </location>
</feature>
<protein>
    <recommendedName>
        <fullName evidence="2">DNA-directed RNA polymerases I and III subunit RPAC1</fullName>
    </recommendedName>
</protein>
<feature type="region of interest" description="Disordered" evidence="7">
    <location>
        <begin position="1"/>
        <end position="25"/>
    </location>
</feature>
<evidence type="ECO:0000256" key="3">
    <source>
        <dbReference type="ARBA" id="ARBA00022478"/>
    </source>
</evidence>
<dbReference type="GeneID" id="31358393"/>
<sequence>MAKKSKENGSSSASNNNNKQDQDGLPDALLENQRTRVRVGNAGNENTRGIYYSGAYTSLGYDNSFSLDKFKKNFKINVLSDKPDHLVFEMIGVDAPIANALRRILISEIPTMAIERVFMINNTSILQDEVLAHRLGLIPIKVDPKIFNYKEPGKEYTAEDTLIFTLKVRCYKDANGETINGTVLSKHLTWVPTDDQNEMFPNEADHPRPAYDDIPIVKLRPGQALEVQCYCEKNIGREHIKWSPVGTAFYKILPEISVSDKVTGEKAKKLKQSCPMNVYDIEDSGKAFAARPMDCTMCRECIRDPEMEPFVKLERVRDHFIFSIESVGTIAPKTLFQDAIKILIDKCSTVENSLNTQI</sequence>
<dbReference type="InterPro" id="IPR050518">
    <property type="entry name" value="Rpo3/RPB3_RNA_Pol_subunit"/>
</dbReference>
<dbReference type="AlphaFoldDB" id="D3B3A4"/>
<dbReference type="PANTHER" id="PTHR11800">
    <property type="entry name" value="DNA-DIRECTED RNA POLYMERASE"/>
    <property type="match status" value="1"/>
</dbReference>
<dbReference type="CDD" id="cd07032">
    <property type="entry name" value="RNAP_I_II_AC40"/>
    <property type="match status" value="1"/>
</dbReference>
<organism evidence="9 10">
    <name type="scientific">Heterostelium pallidum (strain ATCC 26659 / Pp 5 / PN500)</name>
    <name type="common">Cellular slime mold</name>
    <name type="synonym">Polysphondylium pallidum</name>
    <dbReference type="NCBI Taxonomy" id="670386"/>
    <lineage>
        <taxon>Eukaryota</taxon>
        <taxon>Amoebozoa</taxon>
        <taxon>Evosea</taxon>
        <taxon>Eumycetozoa</taxon>
        <taxon>Dictyostelia</taxon>
        <taxon>Acytosteliales</taxon>
        <taxon>Acytosteliaceae</taxon>
        <taxon>Heterostelium</taxon>
    </lineage>
</organism>
<dbReference type="InterPro" id="IPR033901">
    <property type="entry name" value="RNAPI/III_AC40"/>
</dbReference>
<dbReference type="InterPro" id="IPR036643">
    <property type="entry name" value="RNApol_insert_sf"/>
</dbReference>
<dbReference type="Gene3D" id="2.170.120.12">
    <property type="entry name" value="DNA-directed RNA polymerase, insert domain"/>
    <property type="match status" value="1"/>
</dbReference>
<dbReference type="SUPFAM" id="SSF56553">
    <property type="entry name" value="Insert subdomain of RNA polymerase alpha subunit"/>
    <property type="match status" value="1"/>
</dbReference>
<comment type="subcellular location">
    <subcellularLocation>
        <location evidence="1">Nucleus</location>
    </subcellularLocation>
</comment>
<reference evidence="9 10" key="1">
    <citation type="journal article" date="2011" name="Genome Res.">
        <title>Phylogeny-wide analysis of social amoeba genomes highlights ancient origins for complex intercellular communication.</title>
        <authorList>
            <person name="Heidel A.J."/>
            <person name="Lawal H.M."/>
            <person name="Felder M."/>
            <person name="Schilde C."/>
            <person name="Helps N.R."/>
            <person name="Tunggal B."/>
            <person name="Rivero F."/>
            <person name="John U."/>
            <person name="Schleicher M."/>
            <person name="Eichinger L."/>
            <person name="Platzer M."/>
            <person name="Noegel A.A."/>
            <person name="Schaap P."/>
            <person name="Gloeckner G."/>
        </authorList>
    </citation>
    <scope>NUCLEOTIDE SEQUENCE [LARGE SCALE GENOMIC DNA]</scope>
    <source>
        <strain evidence="10">ATCC 26659 / Pp 5 / PN500</strain>
    </source>
</reference>
<comment type="similarity">
    <text evidence="6">Belongs to the archaeal Rpo3/eukaryotic RPB3 RNA polymerase subunit family.</text>
</comment>
<evidence type="ECO:0000256" key="1">
    <source>
        <dbReference type="ARBA" id="ARBA00004123"/>
    </source>
</evidence>
<dbReference type="InterPro" id="IPR022842">
    <property type="entry name" value="RNAP_Rpo3/Rpb3/RPAC1"/>
</dbReference>
<evidence type="ECO:0000313" key="10">
    <source>
        <dbReference type="Proteomes" id="UP000001396"/>
    </source>
</evidence>
<evidence type="ECO:0000256" key="5">
    <source>
        <dbReference type="ARBA" id="ARBA00023242"/>
    </source>
</evidence>
<dbReference type="SUPFAM" id="SSF55257">
    <property type="entry name" value="RBP11-like subunits of RNA polymerase"/>
    <property type="match status" value="1"/>
</dbReference>
<dbReference type="NCBIfam" id="NF001988">
    <property type="entry name" value="PRK00783.1"/>
    <property type="match status" value="1"/>
</dbReference>
<dbReference type="InterPro" id="IPR011263">
    <property type="entry name" value="DNA-dir_RNA_pol_RpoA/D/Rpb3"/>
</dbReference>
<dbReference type="GO" id="GO:0046983">
    <property type="term" value="F:protein dimerization activity"/>
    <property type="evidence" value="ECO:0007669"/>
    <property type="project" value="InterPro"/>
</dbReference>
<evidence type="ECO:0000256" key="7">
    <source>
        <dbReference type="SAM" id="MobiDB-lite"/>
    </source>
</evidence>
<evidence type="ECO:0000313" key="9">
    <source>
        <dbReference type="EMBL" id="EFA83802.1"/>
    </source>
</evidence>
<dbReference type="PANTHER" id="PTHR11800:SF13">
    <property type="entry name" value="DNA-DIRECTED RNA POLYMERASES I AND III SUBUNIT RPAC1"/>
    <property type="match status" value="1"/>
</dbReference>
<dbReference type="GO" id="GO:0006351">
    <property type="term" value="P:DNA-templated transcription"/>
    <property type="evidence" value="ECO:0007669"/>
    <property type="project" value="InterPro"/>
</dbReference>
<dbReference type="InterPro" id="IPR001514">
    <property type="entry name" value="DNA-dir_RNA_pol_30-40kDasu_CS"/>
</dbReference>
<dbReference type="GO" id="GO:0003899">
    <property type="term" value="F:DNA-directed RNA polymerase activity"/>
    <property type="evidence" value="ECO:0007669"/>
    <property type="project" value="InterPro"/>
</dbReference>
<dbReference type="GO" id="GO:0005666">
    <property type="term" value="C:RNA polymerase III complex"/>
    <property type="evidence" value="ECO:0007669"/>
    <property type="project" value="TreeGrafter"/>
</dbReference>
<dbReference type="STRING" id="670386.D3B3A4"/>
<dbReference type="FunCoup" id="D3B3A4">
    <property type="interactions" value="461"/>
</dbReference>
<dbReference type="EMBL" id="ADBJ01000010">
    <property type="protein sequence ID" value="EFA83802.1"/>
    <property type="molecule type" value="Genomic_DNA"/>
</dbReference>
<dbReference type="PROSITE" id="PS00446">
    <property type="entry name" value="RNA_POL_D_30KD"/>
    <property type="match status" value="1"/>
</dbReference>
<comment type="caution">
    <text evidence="9">The sequence shown here is derived from an EMBL/GenBank/DDBJ whole genome shotgun (WGS) entry which is preliminary data.</text>
</comment>
<dbReference type="InterPro" id="IPR011262">
    <property type="entry name" value="DNA-dir_RNA_pol_insert"/>
</dbReference>
<name>D3B3A4_HETP5</name>
<proteinExistence type="inferred from homology"/>
<dbReference type="HAMAP" id="MF_00320">
    <property type="entry name" value="RNApol_arch_Rpo3"/>
    <property type="match status" value="1"/>
</dbReference>
<keyword evidence="3" id="KW-0240">DNA-directed RNA polymerase</keyword>
<dbReference type="InterPro" id="IPR036603">
    <property type="entry name" value="RBP11-like"/>
</dbReference>
<dbReference type="GO" id="GO:0005736">
    <property type="term" value="C:RNA polymerase I complex"/>
    <property type="evidence" value="ECO:0007669"/>
    <property type="project" value="TreeGrafter"/>
</dbReference>
<dbReference type="Pfam" id="PF01000">
    <property type="entry name" value="RNA_pol_A_bac"/>
    <property type="match status" value="1"/>
</dbReference>
<keyword evidence="4" id="KW-0804">Transcription</keyword>
<dbReference type="GO" id="GO:0003677">
    <property type="term" value="F:DNA binding"/>
    <property type="evidence" value="ECO:0007669"/>
    <property type="project" value="InterPro"/>
</dbReference>
<evidence type="ECO:0000256" key="2">
    <source>
        <dbReference type="ARBA" id="ARBA00022083"/>
    </source>
</evidence>
<dbReference type="RefSeq" id="XP_020435919.1">
    <property type="nucleotide sequence ID" value="XM_020573847.1"/>
</dbReference>
<evidence type="ECO:0000256" key="6">
    <source>
        <dbReference type="ARBA" id="ARBA00025804"/>
    </source>
</evidence>
<dbReference type="InParanoid" id="D3B3A4"/>